<sequence length="250" mass="24567">MLPNALFLLTLALAPLATAHGKVTVVRGNAGGNGTALAIRGAIVPNTGPNSKTEVDTTVFPSTTLSTRGLGRTTGSGKNTLGMLVQAMALSGSVLPQLTPGGNLSGTFHVVTADGAGPIQAVLDPSATGDFRGGVVLNVVEQIPGVGGNFVGEGTGNGKKQTRGGLWERATSAVGGLGRRGAANVNKSFGFVFSVPEGTKCTGTVAGMEGVCLVKIANANKAGPFGGVVPVQMAAAGGGKAAACARAFVA</sequence>
<dbReference type="PANTHER" id="PTHR34618:SF4">
    <property type="entry name" value="CAS1"/>
    <property type="match status" value="1"/>
</dbReference>
<dbReference type="Proteomes" id="UP001303889">
    <property type="component" value="Unassembled WGS sequence"/>
</dbReference>
<evidence type="ECO:0000313" key="2">
    <source>
        <dbReference type="EMBL" id="KAK3902470.1"/>
    </source>
</evidence>
<accession>A0AAN6MKA1</accession>
<protein>
    <submittedName>
        <fullName evidence="2">Cell surface protein</fullName>
    </submittedName>
</protein>
<comment type="caution">
    <text evidence="2">The sequence shown here is derived from an EMBL/GenBank/DDBJ whole genome shotgun (WGS) entry which is preliminary data.</text>
</comment>
<feature type="signal peptide" evidence="1">
    <location>
        <begin position="1"/>
        <end position="21"/>
    </location>
</feature>
<dbReference type="EMBL" id="MU855508">
    <property type="protein sequence ID" value="KAK3902470.1"/>
    <property type="molecule type" value="Genomic_DNA"/>
</dbReference>
<dbReference type="InterPro" id="IPR021476">
    <property type="entry name" value="Egh16-like"/>
</dbReference>
<feature type="chain" id="PRO_5042869290" evidence="1">
    <location>
        <begin position="22"/>
        <end position="250"/>
    </location>
</feature>
<name>A0AAN6MKA1_9PEZI</name>
<proteinExistence type="predicted"/>
<dbReference type="Pfam" id="PF11327">
    <property type="entry name" value="Egh16-like"/>
    <property type="match status" value="1"/>
</dbReference>
<reference evidence="2" key="2">
    <citation type="submission" date="2023-05" db="EMBL/GenBank/DDBJ databases">
        <authorList>
            <consortium name="Lawrence Berkeley National Laboratory"/>
            <person name="Steindorff A."/>
            <person name="Hensen N."/>
            <person name="Bonometti L."/>
            <person name="Westerberg I."/>
            <person name="Brannstrom I.O."/>
            <person name="Guillou S."/>
            <person name="Cros-Aarteil S."/>
            <person name="Calhoun S."/>
            <person name="Haridas S."/>
            <person name="Kuo A."/>
            <person name="Mondo S."/>
            <person name="Pangilinan J."/>
            <person name="Riley R."/>
            <person name="Labutti K."/>
            <person name="Andreopoulos B."/>
            <person name="Lipzen A."/>
            <person name="Chen C."/>
            <person name="Yanf M."/>
            <person name="Daum C."/>
            <person name="Ng V."/>
            <person name="Clum A."/>
            <person name="Ohm R."/>
            <person name="Martin F."/>
            <person name="Silar P."/>
            <person name="Natvig D."/>
            <person name="Lalanne C."/>
            <person name="Gautier V."/>
            <person name="Ament-Velasquez S.L."/>
            <person name="Kruys A."/>
            <person name="Hutchinson M.I."/>
            <person name="Powell A.J."/>
            <person name="Barry K."/>
            <person name="Miller A.N."/>
            <person name="Grigoriev I.V."/>
            <person name="Debuchy R."/>
            <person name="Gladieux P."/>
            <person name="Thoren M.H."/>
            <person name="Johannesson H."/>
        </authorList>
    </citation>
    <scope>NUCLEOTIDE SEQUENCE</scope>
    <source>
        <strain evidence="2">CBS 103.79</strain>
    </source>
</reference>
<evidence type="ECO:0000256" key="1">
    <source>
        <dbReference type="SAM" id="SignalP"/>
    </source>
</evidence>
<organism evidence="2 3">
    <name type="scientific">Staphylotrichum tortipilum</name>
    <dbReference type="NCBI Taxonomy" id="2831512"/>
    <lineage>
        <taxon>Eukaryota</taxon>
        <taxon>Fungi</taxon>
        <taxon>Dikarya</taxon>
        <taxon>Ascomycota</taxon>
        <taxon>Pezizomycotina</taxon>
        <taxon>Sordariomycetes</taxon>
        <taxon>Sordariomycetidae</taxon>
        <taxon>Sordariales</taxon>
        <taxon>Chaetomiaceae</taxon>
        <taxon>Staphylotrichum</taxon>
    </lineage>
</organism>
<keyword evidence="3" id="KW-1185">Reference proteome</keyword>
<dbReference type="PANTHER" id="PTHR34618">
    <property type="entry name" value="SURFACE PROTEIN MAS1, PUTATIVE-RELATED"/>
    <property type="match status" value="1"/>
</dbReference>
<dbReference type="AlphaFoldDB" id="A0AAN6MKA1"/>
<gene>
    <name evidence="2" type="ORF">C8A05DRAFT_15477</name>
</gene>
<evidence type="ECO:0000313" key="3">
    <source>
        <dbReference type="Proteomes" id="UP001303889"/>
    </source>
</evidence>
<keyword evidence="1" id="KW-0732">Signal</keyword>
<reference evidence="2" key="1">
    <citation type="journal article" date="2023" name="Mol. Phylogenet. Evol.">
        <title>Genome-scale phylogeny and comparative genomics of the fungal order Sordariales.</title>
        <authorList>
            <person name="Hensen N."/>
            <person name="Bonometti L."/>
            <person name="Westerberg I."/>
            <person name="Brannstrom I.O."/>
            <person name="Guillou S."/>
            <person name="Cros-Aarteil S."/>
            <person name="Calhoun S."/>
            <person name="Haridas S."/>
            <person name="Kuo A."/>
            <person name="Mondo S."/>
            <person name="Pangilinan J."/>
            <person name="Riley R."/>
            <person name="LaButti K."/>
            <person name="Andreopoulos B."/>
            <person name="Lipzen A."/>
            <person name="Chen C."/>
            <person name="Yan M."/>
            <person name="Daum C."/>
            <person name="Ng V."/>
            <person name="Clum A."/>
            <person name="Steindorff A."/>
            <person name="Ohm R.A."/>
            <person name="Martin F."/>
            <person name="Silar P."/>
            <person name="Natvig D.O."/>
            <person name="Lalanne C."/>
            <person name="Gautier V."/>
            <person name="Ament-Velasquez S.L."/>
            <person name="Kruys A."/>
            <person name="Hutchinson M.I."/>
            <person name="Powell A.J."/>
            <person name="Barry K."/>
            <person name="Miller A.N."/>
            <person name="Grigoriev I.V."/>
            <person name="Debuchy R."/>
            <person name="Gladieux P."/>
            <person name="Hiltunen Thoren M."/>
            <person name="Johannesson H."/>
        </authorList>
    </citation>
    <scope>NUCLEOTIDE SEQUENCE</scope>
    <source>
        <strain evidence="2">CBS 103.79</strain>
    </source>
</reference>